<dbReference type="Pfam" id="PF16859">
    <property type="entry name" value="TetR_C_11"/>
    <property type="match status" value="1"/>
</dbReference>
<organism evidence="6 7">
    <name type="scientific">Nocardioides malaquae</name>
    <dbReference type="NCBI Taxonomy" id="2773426"/>
    <lineage>
        <taxon>Bacteria</taxon>
        <taxon>Bacillati</taxon>
        <taxon>Actinomycetota</taxon>
        <taxon>Actinomycetes</taxon>
        <taxon>Propionibacteriales</taxon>
        <taxon>Nocardioidaceae</taxon>
        <taxon>Nocardioides</taxon>
    </lineage>
</organism>
<gene>
    <name evidence="6" type="ORF">IEQ44_04595</name>
</gene>
<accession>A0ABR9RQX3</accession>
<dbReference type="SUPFAM" id="SSF46689">
    <property type="entry name" value="Homeodomain-like"/>
    <property type="match status" value="1"/>
</dbReference>
<evidence type="ECO:0000256" key="1">
    <source>
        <dbReference type="ARBA" id="ARBA00023015"/>
    </source>
</evidence>
<dbReference type="InterPro" id="IPR011075">
    <property type="entry name" value="TetR_C"/>
</dbReference>
<dbReference type="RefSeq" id="WP_193637238.1">
    <property type="nucleotide sequence ID" value="NZ_JADCSA010000003.1"/>
</dbReference>
<keyword evidence="2 4" id="KW-0238">DNA-binding</keyword>
<sequence>MANPEAHAHRSGPVRSDDARRAILEAVAGEFLAKGYEGLTIQGVAAAAHVGKQTIYRWWGGKAELVADCLVEGLLWDTELAVVDTGDVVHDVTTWIAHMLDLDRPGGRDVLRSLLGAAASDEPLAQHLDELLRGAHEGGVTHRLTVACERGELDEGVDTVLATDVLLGLVVVRTIVRRPTTHDELDSLVRQLLTAR</sequence>
<reference evidence="6 7" key="1">
    <citation type="submission" date="2020-10" db="EMBL/GenBank/DDBJ databases">
        <title>Nocardioides sp. isolated from sludge.</title>
        <authorList>
            <person name="Zhang X."/>
        </authorList>
    </citation>
    <scope>NUCLEOTIDE SEQUENCE [LARGE SCALE GENOMIC DNA]</scope>
    <source>
        <strain evidence="6 7">Y6</strain>
    </source>
</reference>
<evidence type="ECO:0000313" key="6">
    <source>
        <dbReference type="EMBL" id="MBE7323928.1"/>
    </source>
</evidence>
<dbReference type="InterPro" id="IPR050109">
    <property type="entry name" value="HTH-type_TetR-like_transc_reg"/>
</dbReference>
<dbReference type="PANTHER" id="PTHR30055">
    <property type="entry name" value="HTH-TYPE TRANSCRIPTIONAL REGULATOR RUTR"/>
    <property type="match status" value="1"/>
</dbReference>
<comment type="caution">
    <text evidence="6">The sequence shown here is derived from an EMBL/GenBank/DDBJ whole genome shotgun (WGS) entry which is preliminary data.</text>
</comment>
<keyword evidence="3" id="KW-0804">Transcription</keyword>
<evidence type="ECO:0000259" key="5">
    <source>
        <dbReference type="PROSITE" id="PS50977"/>
    </source>
</evidence>
<dbReference type="InterPro" id="IPR009057">
    <property type="entry name" value="Homeodomain-like_sf"/>
</dbReference>
<evidence type="ECO:0000256" key="2">
    <source>
        <dbReference type="ARBA" id="ARBA00023125"/>
    </source>
</evidence>
<dbReference type="InterPro" id="IPR001647">
    <property type="entry name" value="HTH_TetR"/>
</dbReference>
<evidence type="ECO:0000256" key="3">
    <source>
        <dbReference type="ARBA" id="ARBA00023163"/>
    </source>
</evidence>
<keyword evidence="1" id="KW-0805">Transcription regulation</keyword>
<dbReference type="PANTHER" id="PTHR30055:SF148">
    <property type="entry name" value="TETR-FAMILY TRANSCRIPTIONAL REGULATOR"/>
    <property type="match status" value="1"/>
</dbReference>
<dbReference type="PROSITE" id="PS50977">
    <property type="entry name" value="HTH_TETR_2"/>
    <property type="match status" value="1"/>
</dbReference>
<dbReference type="Gene3D" id="1.10.357.10">
    <property type="entry name" value="Tetracycline Repressor, domain 2"/>
    <property type="match status" value="1"/>
</dbReference>
<feature type="domain" description="HTH tetR-type" evidence="5">
    <location>
        <begin position="17"/>
        <end position="77"/>
    </location>
</feature>
<name>A0ABR9RQX3_9ACTN</name>
<dbReference type="Proteomes" id="UP000756387">
    <property type="component" value="Unassembled WGS sequence"/>
</dbReference>
<dbReference type="SUPFAM" id="SSF48498">
    <property type="entry name" value="Tetracyclin repressor-like, C-terminal domain"/>
    <property type="match status" value="1"/>
</dbReference>
<dbReference type="Gene3D" id="1.10.10.60">
    <property type="entry name" value="Homeodomain-like"/>
    <property type="match status" value="1"/>
</dbReference>
<feature type="DNA-binding region" description="H-T-H motif" evidence="4">
    <location>
        <begin position="40"/>
        <end position="59"/>
    </location>
</feature>
<evidence type="ECO:0000313" key="7">
    <source>
        <dbReference type="Proteomes" id="UP000756387"/>
    </source>
</evidence>
<dbReference type="InterPro" id="IPR036271">
    <property type="entry name" value="Tet_transcr_reg_TetR-rel_C_sf"/>
</dbReference>
<keyword evidence="7" id="KW-1185">Reference proteome</keyword>
<dbReference type="EMBL" id="JADCSA010000003">
    <property type="protein sequence ID" value="MBE7323928.1"/>
    <property type="molecule type" value="Genomic_DNA"/>
</dbReference>
<proteinExistence type="predicted"/>
<protein>
    <submittedName>
        <fullName evidence="6">TetR/AcrR family transcriptional regulator</fullName>
    </submittedName>
</protein>
<dbReference type="Pfam" id="PF00440">
    <property type="entry name" value="TetR_N"/>
    <property type="match status" value="1"/>
</dbReference>
<evidence type="ECO:0000256" key="4">
    <source>
        <dbReference type="PROSITE-ProRule" id="PRU00335"/>
    </source>
</evidence>